<proteinExistence type="predicted"/>
<gene>
    <name evidence="1" type="ORF">RFI_25288</name>
</gene>
<protein>
    <submittedName>
        <fullName evidence="1">Uncharacterized protein</fullName>
    </submittedName>
</protein>
<name>X6MF93_RETFI</name>
<reference evidence="1 2" key="1">
    <citation type="journal article" date="2013" name="Curr. Biol.">
        <title>The Genome of the Foraminiferan Reticulomyxa filosa.</title>
        <authorList>
            <person name="Glockner G."/>
            <person name="Hulsmann N."/>
            <person name="Schleicher M."/>
            <person name="Noegel A.A."/>
            <person name="Eichinger L."/>
            <person name="Gallinger C."/>
            <person name="Pawlowski J."/>
            <person name="Sierra R."/>
            <person name="Euteneuer U."/>
            <person name="Pillet L."/>
            <person name="Moustafa A."/>
            <person name="Platzer M."/>
            <person name="Groth M."/>
            <person name="Szafranski K."/>
            <person name="Schliwa M."/>
        </authorList>
    </citation>
    <scope>NUCLEOTIDE SEQUENCE [LARGE SCALE GENOMIC DNA]</scope>
</reference>
<organism evidence="1 2">
    <name type="scientific">Reticulomyxa filosa</name>
    <dbReference type="NCBI Taxonomy" id="46433"/>
    <lineage>
        <taxon>Eukaryota</taxon>
        <taxon>Sar</taxon>
        <taxon>Rhizaria</taxon>
        <taxon>Retaria</taxon>
        <taxon>Foraminifera</taxon>
        <taxon>Monothalamids</taxon>
        <taxon>Reticulomyxidae</taxon>
        <taxon>Reticulomyxa</taxon>
    </lineage>
</organism>
<keyword evidence="2" id="KW-1185">Reference proteome</keyword>
<accession>X6MF93</accession>
<dbReference type="AlphaFoldDB" id="X6MF93"/>
<dbReference type="Proteomes" id="UP000023152">
    <property type="component" value="Unassembled WGS sequence"/>
</dbReference>
<sequence length="181" mass="21334">MSISKVIAAFTNEKNEVTKRKLKVVCPNASQGTLNGVYNDIRAVFPEYLYDENFFIEIDGKKFGDCVRGLKSLDIVIKVECCFVKKYTKENQRKKISNNGWLTLIFEFTPKHVNDTNEAIVKDVWKKNWRKTFLMSRVNDRDDRIENAEELKDYFDEFSIDNTLHTLQLLVVSFLFYFFKI</sequence>
<dbReference type="EMBL" id="ASPP01021739">
    <property type="protein sequence ID" value="ETO12087.1"/>
    <property type="molecule type" value="Genomic_DNA"/>
</dbReference>
<evidence type="ECO:0000313" key="2">
    <source>
        <dbReference type="Proteomes" id="UP000023152"/>
    </source>
</evidence>
<evidence type="ECO:0000313" key="1">
    <source>
        <dbReference type="EMBL" id="ETO12087.1"/>
    </source>
</evidence>
<comment type="caution">
    <text evidence="1">The sequence shown here is derived from an EMBL/GenBank/DDBJ whole genome shotgun (WGS) entry which is preliminary data.</text>
</comment>